<dbReference type="AlphaFoldDB" id="A0AAX2CFB8"/>
<dbReference type="InterPro" id="IPR045155">
    <property type="entry name" value="Beta-lactam_cat"/>
</dbReference>
<dbReference type="InterPro" id="IPR000871">
    <property type="entry name" value="Beta-lactam_class-A"/>
</dbReference>
<dbReference type="GO" id="GO:0046677">
    <property type="term" value="P:response to antibiotic"/>
    <property type="evidence" value="ECO:0007669"/>
    <property type="project" value="InterPro"/>
</dbReference>
<dbReference type="PANTHER" id="PTHR35333:SF3">
    <property type="entry name" value="BETA-LACTAMASE-TYPE TRANSPEPTIDASE FOLD CONTAINING PROTEIN"/>
    <property type="match status" value="1"/>
</dbReference>
<evidence type="ECO:0000313" key="4">
    <source>
        <dbReference type="Proteomes" id="UP000242164"/>
    </source>
</evidence>
<keyword evidence="3" id="KW-0121">Carboxypeptidase</keyword>
<reference evidence="3 4" key="1">
    <citation type="submission" date="2016-08" db="EMBL/GenBank/DDBJ databases">
        <authorList>
            <person name="Loux V."/>
            <person name="Rue O."/>
        </authorList>
    </citation>
    <scope>NUCLEOTIDE SEQUENCE [LARGE SCALE GENOMIC DNA]</scope>
    <source>
        <strain evidence="3 4">AFSSA_08CEB44bac</strain>
    </source>
</reference>
<feature type="domain" description="Beta-lactamase class A catalytic" evidence="2">
    <location>
        <begin position="57"/>
        <end position="174"/>
    </location>
</feature>
<accession>A0AAX2CFB8</accession>
<dbReference type="GO" id="GO:0004180">
    <property type="term" value="F:carboxypeptidase activity"/>
    <property type="evidence" value="ECO:0007669"/>
    <property type="project" value="UniProtKB-KW"/>
</dbReference>
<dbReference type="PANTHER" id="PTHR35333">
    <property type="entry name" value="BETA-LACTAMASE"/>
    <property type="match status" value="1"/>
</dbReference>
<evidence type="ECO:0000256" key="1">
    <source>
        <dbReference type="SAM" id="Phobius"/>
    </source>
</evidence>
<keyword evidence="3" id="KW-0378">Hydrolase</keyword>
<keyword evidence="3" id="KW-0645">Protease</keyword>
<dbReference type="Pfam" id="PF13354">
    <property type="entry name" value="Beta-lactamase2"/>
    <property type="match status" value="1"/>
</dbReference>
<keyword evidence="1" id="KW-0472">Membrane</keyword>
<sequence>MIITIIGYTILTILLVCIAIICIVRYYLKKEDPQYILKYVEEHKKEKVCSLMVRRNGELVVTVNENEKLPLASMAKIVIAVEFAKQVAEGKIDRAELIPLRDLEKYYVPNTDGGAHPKWIEDIKERSVIKNETVSIEEVAKGMIQFSSNANTTYLLDKLGIERVNESIKELHLSSHDDFYPYTASLYMRGYVEKELHVPTDQSLDMLRNMSSDEYKKHVFQIHEWMKDEKEWKNRNIPLKIDMGFQRIWSDRLVSATATDYMNLIEKMNSRTVFPKAMQAEIERIFKGTVLERNQYEHAGRKGGSTVFVFTNSFYGTDQEGNKTEIVFMSNDLDPIEARKIRNNLDVFIKSVVTNEAFRKKL</sequence>
<proteinExistence type="predicted"/>
<organism evidence="3 4">
    <name type="scientific">Bacillus cytotoxicus</name>
    <dbReference type="NCBI Taxonomy" id="580165"/>
    <lineage>
        <taxon>Bacteria</taxon>
        <taxon>Bacillati</taxon>
        <taxon>Bacillota</taxon>
        <taxon>Bacilli</taxon>
        <taxon>Bacillales</taxon>
        <taxon>Bacillaceae</taxon>
        <taxon>Bacillus</taxon>
        <taxon>Bacillus cereus group</taxon>
    </lineage>
</organism>
<dbReference type="GO" id="GO:0008800">
    <property type="term" value="F:beta-lactamase activity"/>
    <property type="evidence" value="ECO:0007669"/>
    <property type="project" value="InterPro"/>
</dbReference>
<dbReference type="RefSeq" id="WP_425319865.1">
    <property type="nucleotide sequence ID" value="NZ_CP066179.1"/>
</dbReference>
<dbReference type="Gene3D" id="3.40.710.10">
    <property type="entry name" value="DD-peptidase/beta-lactamase superfamily"/>
    <property type="match status" value="1"/>
</dbReference>
<protein>
    <submittedName>
        <fullName evidence="3">D-alanyl-D-alanine carboxypeptidase</fullName>
    </submittedName>
</protein>
<dbReference type="InterPro" id="IPR012338">
    <property type="entry name" value="Beta-lactam/transpept-like"/>
</dbReference>
<dbReference type="Proteomes" id="UP000242164">
    <property type="component" value="Unassembled WGS sequence"/>
</dbReference>
<keyword evidence="1" id="KW-1133">Transmembrane helix</keyword>
<gene>
    <name evidence="3" type="ORF">BCB44BAC_01533</name>
</gene>
<comment type="caution">
    <text evidence="3">The sequence shown here is derived from an EMBL/GenBank/DDBJ whole genome shotgun (WGS) entry which is preliminary data.</text>
</comment>
<name>A0AAX2CFB8_9BACI</name>
<evidence type="ECO:0000313" key="3">
    <source>
        <dbReference type="EMBL" id="SCL89448.1"/>
    </source>
</evidence>
<dbReference type="EMBL" id="FMIK01000020">
    <property type="protein sequence ID" value="SCL89448.1"/>
    <property type="molecule type" value="Genomic_DNA"/>
</dbReference>
<feature type="transmembrane region" description="Helical" evidence="1">
    <location>
        <begin position="6"/>
        <end position="28"/>
    </location>
</feature>
<dbReference type="SUPFAM" id="SSF56601">
    <property type="entry name" value="beta-lactamase/transpeptidase-like"/>
    <property type="match status" value="1"/>
</dbReference>
<dbReference type="GO" id="GO:0030655">
    <property type="term" value="P:beta-lactam antibiotic catabolic process"/>
    <property type="evidence" value="ECO:0007669"/>
    <property type="project" value="InterPro"/>
</dbReference>
<evidence type="ECO:0000259" key="2">
    <source>
        <dbReference type="Pfam" id="PF13354"/>
    </source>
</evidence>
<keyword evidence="1" id="KW-0812">Transmembrane</keyword>